<organism evidence="10 11">
    <name type="scientific">Aspergillus viridinutans</name>
    <dbReference type="NCBI Taxonomy" id="75553"/>
    <lineage>
        <taxon>Eukaryota</taxon>
        <taxon>Fungi</taxon>
        <taxon>Dikarya</taxon>
        <taxon>Ascomycota</taxon>
        <taxon>Pezizomycotina</taxon>
        <taxon>Eurotiomycetes</taxon>
        <taxon>Eurotiomycetidae</taxon>
        <taxon>Eurotiales</taxon>
        <taxon>Aspergillaceae</taxon>
        <taxon>Aspergillus</taxon>
        <taxon>Aspergillus subgen. Fumigati</taxon>
    </lineage>
</organism>
<feature type="coiled-coil region" evidence="8">
    <location>
        <begin position="383"/>
        <end position="483"/>
    </location>
</feature>
<dbReference type="Gene3D" id="1.20.5.170">
    <property type="match status" value="1"/>
</dbReference>
<feature type="coiled-coil region" evidence="8">
    <location>
        <begin position="610"/>
        <end position="637"/>
    </location>
</feature>
<evidence type="ECO:0000256" key="6">
    <source>
        <dbReference type="ARBA" id="ARBA00023242"/>
    </source>
</evidence>
<dbReference type="Gene3D" id="6.10.250.90">
    <property type="match status" value="1"/>
</dbReference>
<evidence type="ECO:0000256" key="4">
    <source>
        <dbReference type="ARBA" id="ARBA00022618"/>
    </source>
</evidence>
<feature type="coiled-coil region" evidence="8">
    <location>
        <begin position="523"/>
        <end position="557"/>
    </location>
</feature>
<feature type="region of interest" description="Disordered" evidence="9">
    <location>
        <begin position="678"/>
        <end position="701"/>
    </location>
</feature>
<dbReference type="GeneID" id="66936700"/>
<dbReference type="OrthoDB" id="331602at2759"/>
<comment type="subcellular location">
    <subcellularLocation>
        <location evidence="1">Nucleus</location>
    </subcellularLocation>
</comment>
<dbReference type="Gene3D" id="3.30.457.60">
    <property type="match status" value="1"/>
</dbReference>
<dbReference type="GO" id="GO:0051301">
    <property type="term" value="P:cell division"/>
    <property type="evidence" value="ECO:0007669"/>
    <property type="project" value="UniProtKB-KW"/>
</dbReference>
<dbReference type="AlphaFoldDB" id="A0A9P3BYK8"/>
<comment type="caution">
    <text evidence="10">The sequence shown here is derived from an EMBL/GenBank/DDBJ whole genome shotgun (WGS) entry which is preliminary data.</text>
</comment>
<dbReference type="PANTHER" id="PTHR23168">
    <property type="entry name" value="MITOTIC SPINDLE ASSEMBLY CHECKPOINT PROTEIN MAD1 MITOTIC ARREST DEFICIENT-LIKE PROTEIN 1"/>
    <property type="match status" value="1"/>
</dbReference>
<dbReference type="PANTHER" id="PTHR23168:SF0">
    <property type="entry name" value="MITOTIC SPINDLE ASSEMBLY CHECKPOINT PROTEIN MAD1"/>
    <property type="match status" value="1"/>
</dbReference>
<keyword evidence="11" id="KW-1185">Reference proteome</keyword>
<dbReference type="EMBL" id="BOPL01000007">
    <property type="protein sequence ID" value="GIK04635.1"/>
    <property type="molecule type" value="Genomic_DNA"/>
</dbReference>
<protein>
    <recommendedName>
        <fullName evidence="3">Spindle assembly checkpoint component MAD1</fullName>
    </recommendedName>
</protein>
<evidence type="ECO:0000256" key="7">
    <source>
        <dbReference type="ARBA" id="ARBA00023306"/>
    </source>
</evidence>
<keyword evidence="6" id="KW-0539">Nucleus</keyword>
<evidence type="ECO:0000256" key="9">
    <source>
        <dbReference type="SAM" id="MobiDB-lite"/>
    </source>
</evidence>
<name>A0A9P3BYK8_ASPVI</name>
<dbReference type="RefSeq" id="XP_043127821.1">
    <property type="nucleotide sequence ID" value="XM_043271886.1"/>
</dbReference>
<evidence type="ECO:0000313" key="10">
    <source>
        <dbReference type="EMBL" id="GIK04635.1"/>
    </source>
</evidence>
<keyword evidence="5" id="KW-0498">Mitosis</keyword>
<sequence length="760" mass="86472">MSCGASYSSYNLGTDWGLCNFVIYEYLKMDANRNSRPPLGSPPGSASPLSIMGTQSILRQSIRPSQPPKPDTEKEELRVQVSTLRYELENIKQERDLMTLRHEKELRDLQLKADADFRKAQAAESASHRANHKSETLAKELKEVQDQALNDKGGLERKLRSLQDEKQSIQEELEETQAQLLDQERQHKHQINELETIRSSFQKTLEELQNDLQDARNNLQSVQEKLSQRDMDVANLETENIRLKAEGTDGETLSVLKRELSDQVAHIRALETANREQTAELRHLRKVQKNVEVVEEQKKSLENQLQLMKKVESELNTLQIQKQILEDERNSWTSLLQENDEPAEFDSPDAVVKALLQERIEKATLVDKLGSIEAQFLEKDEIIKSLETERATLRQDLEKMRAAGAASGGATAESRIRARLERQRALAVKEVEYLRAQLETFDTEEVTMNAEQSQFDQRKSEQIANLEKLVDEYRAEVQKAHEELAKREAPQQDDTQARGVKRPLSPAESDAENERLSVLTRKNRTLQDSLSKSEQAAALLRKELEATKSQLKSLKAKSRTRILELRDNPTAEAEKLKFSTIATLRAENRDLLAQLQANHADVKVVPVSTLESMKLELNEMEKVVADKEKRMRRLKEIWTAKSSEFREAVASLLGYKLDFLPNGRVRVTSMFHLSPAYRHGDSGASSDSRGPGSMGNGEENSIIFDGENGTMKISGGPNSLFAMEIKHLIKFWVEERKDIPCFLAAMTLDFYDKTTRAARM</sequence>
<dbReference type="GO" id="GO:0072686">
    <property type="term" value="C:mitotic spindle"/>
    <property type="evidence" value="ECO:0007669"/>
    <property type="project" value="TreeGrafter"/>
</dbReference>
<keyword evidence="7" id="KW-0131">Cell cycle</keyword>
<feature type="region of interest" description="Disordered" evidence="9">
    <location>
        <begin position="483"/>
        <end position="520"/>
    </location>
</feature>
<dbReference type="GO" id="GO:0005635">
    <property type="term" value="C:nuclear envelope"/>
    <property type="evidence" value="ECO:0007669"/>
    <property type="project" value="TreeGrafter"/>
</dbReference>
<comment type="similarity">
    <text evidence="2">Belongs to the MAD1 family.</text>
</comment>
<proteinExistence type="inferred from homology"/>
<dbReference type="GO" id="GO:0000776">
    <property type="term" value="C:kinetochore"/>
    <property type="evidence" value="ECO:0007669"/>
    <property type="project" value="TreeGrafter"/>
</dbReference>
<dbReference type="Proteomes" id="UP000710440">
    <property type="component" value="Unassembled WGS sequence"/>
</dbReference>
<evidence type="ECO:0000256" key="3">
    <source>
        <dbReference type="ARBA" id="ARBA00022019"/>
    </source>
</evidence>
<feature type="coiled-coil region" evidence="8">
    <location>
        <begin position="267"/>
        <end position="328"/>
    </location>
</feature>
<evidence type="ECO:0000256" key="2">
    <source>
        <dbReference type="ARBA" id="ARBA00008029"/>
    </source>
</evidence>
<dbReference type="Pfam" id="PF05557">
    <property type="entry name" value="MAD"/>
    <property type="match status" value="1"/>
</dbReference>
<dbReference type="GO" id="GO:0007094">
    <property type="term" value="P:mitotic spindle assembly checkpoint signaling"/>
    <property type="evidence" value="ECO:0007669"/>
    <property type="project" value="InterPro"/>
</dbReference>
<evidence type="ECO:0000256" key="5">
    <source>
        <dbReference type="ARBA" id="ARBA00022776"/>
    </source>
</evidence>
<reference evidence="10 11" key="1">
    <citation type="submission" date="2021-02" db="EMBL/GenBank/DDBJ databases">
        <title>Pan-genome distribution and transcriptional activeness of fungal secondary metabolism genes in Aspergillus section Fumigati.</title>
        <authorList>
            <person name="Takahashi H."/>
            <person name="Umemura M."/>
            <person name="Ninomiya A."/>
            <person name="Kusuya Y."/>
            <person name="Urayama S."/>
            <person name="Shimizu M."/>
            <person name="Watanabe A."/>
            <person name="Kamei K."/>
            <person name="Yaguchi T."/>
            <person name="Hagiwara D."/>
        </authorList>
    </citation>
    <scope>NUCLEOTIDE SEQUENCE [LARGE SCALE GENOMIC DNA]</scope>
    <source>
        <strain evidence="10 11">IFM 47045</strain>
    </source>
</reference>
<dbReference type="InterPro" id="IPR008672">
    <property type="entry name" value="Mad1"/>
</dbReference>
<dbReference type="GO" id="GO:0051315">
    <property type="term" value="P:attachment of mitotic spindle microtubules to kinetochore"/>
    <property type="evidence" value="ECO:0007669"/>
    <property type="project" value="TreeGrafter"/>
</dbReference>
<accession>A0A9P3BYK8</accession>
<keyword evidence="4" id="KW-0132">Cell division</keyword>
<feature type="coiled-coil region" evidence="8">
    <location>
        <begin position="127"/>
        <end position="239"/>
    </location>
</feature>
<dbReference type="FunFam" id="1.20.5.170:FF:000074">
    <property type="entry name" value="Spindle assembly checkpoint component"/>
    <property type="match status" value="1"/>
</dbReference>
<keyword evidence="8" id="KW-0175">Coiled coil</keyword>
<evidence type="ECO:0000256" key="1">
    <source>
        <dbReference type="ARBA" id="ARBA00004123"/>
    </source>
</evidence>
<gene>
    <name evidence="10" type="ORF">Aspvir_008718</name>
</gene>
<evidence type="ECO:0000313" key="11">
    <source>
        <dbReference type="Proteomes" id="UP000710440"/>
    </source>
</evidence>
<evidence type="ECO:0000256" key="8">
    <source>
        <dbReference type="SAM" id="Coils"/>
    </source>
</evidence>